<accession>A0A915KWJ6</accession>
<dbReference type="Proteomes" id="UP000887565">
    <property type="component" value="Unplaced"/>
</dbReference>
<organism evidence="1 2">
    <name type="scientific">Romanomermis culicivorax</name>
    <name type="common">Nematode worm</name>
    <dbReference type="NCBI Taxonomy" id="13658"/>
    <lineage>
        <taxon>Eukaryota</taxon>
        <taxon>Metazoa</taxon>
        <taxon>Ecdysozoa</taxon>
        <taxon>Nematoda</taxon>
        <taxon>Enoplea</taxon>
        <taxon>Dorylaimia</taxon>
        <taxon>Mermithida</taxon>
        <taxon>Mermithoidea</taxon>
        <taxon>Mermithidae</taxon>
        <taxon>Romanomermis</taxon>
    </lineage>
</organism>
<keyword evidence="1" id="KW-1185">Reference proteome</keyword>
<proteinExistence type="predicted"/>
<name>A0A915KWJ6_ROMCU</name>
<evidence type="ECO:0000313" key="2">
    <source>
        <dbReference type="WBParaSite" id="nRc.2.0.1.t42843-RA"/>
    </source>
</evidence>
<sequence length="86" mass="9920">MKLTQLSSYILPNYEENSNNEEIVQTGYKSADIPDTQEKMVNKYLTFEHENAQPATIILKQNIIDDNEKENDGANLKEKEKNCLNN</sequence>
<dbReference type="WBParaSite" id="nRc.2.0.1.t42843-RA">
    <property type="protein sequence ID" value="nRc.2.0.1.t42843-RA"/>
    <property type="gene ID" value="nRc.2.0.1.g42843"/>
</dbReference>
<protein>
    <submittedName>
        <fullName evidence="2">Uncharacterized protein</fullName>
    </submittedName>
</protein>
<evidence type="ECO:0000313" key="1">
    <source>
        <dbReference type="Proteomes" id="UP000887565"/>
    </source>
</evidence>
<reference evidence="2" key="1">
    <citation type="submission" date="2022-11" db="UniProtKB">
        <authorList>
            <consortium name="WormBaseParasite"/>
        </authorList>
    </citation>
    <scope>IDENTIFICATION</scope>
</reference>
<dbReference type="AlphaFoldDB" id="A0A915KWJ6"/>